<dbReference type="PANTHER" id="PTHR30336:SF4">
    <property type="entry name" value="ENVELOPE BIOGENESIS FACTOR ELYC"/>
    <property type="match status" value="1"/>
</dbReference>
<dbReference type="Proteomes" id="UP000784128">
    <property type="component" value="Unassembled WGS sequence"/>
</dbReference>
<dbReference type="EMBL" id="JAHDYS010000001">
    <property type="protein sequence ID" value="MBT1070289.1"/>
    <property type="molecule type" value="Genomic_DNA"/>
</dbReference>
<evidence type="ECO:0000313" key="2">
    <source>
        <dbReference type="EMBL" id="MBT1070289.1"/>
    </source>
</evidence>
<dbReference type="InterPro" id="IPR051599">
    <property type="entry name" value="Cell_Envelope_Assoc"/>
</dbReference>
<comment type="caution">
    <text evidence="2">The sequence shown here is derived from an EMBL/GenBank/DDBJ whole genome shotgun (WGS) entry which is preliminary data.</text>
</comment>
<sequence length="206" mass="23288">MIRKIPLVLLVLFLLAVLALGLYPDTLRRMLTRHDTPVLSDAIILLAGSMKERVPTAARLYLSGYAPKVFVSDDGVFSSWSAEYNRNLYQVEWAEEELVKLGVPRQAIIKLSYLGSGTIYESMATKEEISRQGLRKIIVVTSDYHTCRAAWTFRHTLQGCLSEVRTFPARSYTVGRAGLFVEVMKVGYYQLRFGLLGLDPKAHTHF</sequence>
<protein>
    <submittedName>
        <fullName evidence="2">YdcF family protein</fullName>
    </submittedName>
</protein>
<gene>
    <name evidence="2" type="ORF">KJB30_00680</name>
</gene>
<reference evidence="2 3" key="1">
    <citation type="submission" date="2021-05" db="EMBL/GenBank/DDBJ databases">
        <title>The draft genome of Geobacter chapellei DSM 13688.</title>
        <authorList>
            <person name="Xu Z."/>
            <person name="Masuda Y."/>
            <person name="Itoh H."/>
            <person name="Senoo K."/>
        </authorList>
    </citation>
    <scope>NUCLEOTIDE SEQUENCE [LARGE SCALE GENOMIC DNA]</scope>
    <source>
        <strain evidence="2 3">DSM 13688</strain>
    </source>
</reference>
<name>A0ABS5U3T3_9BACT</name>
<organism evidence="2 3">
    <name type="scientific">Pelotalea chapellei</name>
    <dbReference type="NCBI Taxonomy" id="44671"/>
    <lineage>
        <taxon>Bacteria</taxon>
        <taxon>Pseudomonadati</taxon>
        <taxon>Thermodesulfobacteriota</taxon>
        <taxon>Desulfuromonadia</taxon>
        <taxon>Geobacterales</taxon>
        <taxon>Geobacteraceae</taxon>
        <taxon>Pelotalea</taxon>
    </lineage>
</organism>
<evidence type="ECO:0000259" key="1">
    <source>
        <dbReference type="Pfam" id="PF02698"/>
    </source>
</evidence>
<feature type="domain" description="DUF218" evidence="1">
    <location>
        <begin position="41"/>
        <end position="167"/>
    </location>
</feature>
<dbReference type="CDD" id="cd06259">
    <property type="entry name" value="YdcF-like"/>
    <property type="match status" value="1"/>
</dbReference>
<evidence type="ECO:0000313" key="3">
    <source>
        <dbReference type="Proteomes" id="UP000784128"/>
    </source>
</evidence>
<proteinExistence type="predicted"/>
<dbReference type="InterPro" id="IPR003848">
    <property type="entry name" value="DUF218"/>
</dbReference>
<dbReference type="Pfam" id="PF02698">
    <property type="entry name" value="DUF218"/>
    <property type="match status" value="1"/>
</dbReference>
<accession>A0ABS5U3T3</accession>
<dbReference type="PANTHER" id="PTHR30336">
    <property type="entry name" value="INNER MEMBRANE PROTEIN, PROBABLE PERMEASE"/>
    <property type="match status" value="1"/>
</dbReference>
<dbReference type="RefSeq" id="WP_214295999.1">
    <property type="nucleotide sequence ID" value="NZ_JAHDYS010000001.1"/>
</dbReference>
<keyword evidence="3" id="KW-1185">Reference proteome</keyword>